<dbReference type="InterPro" id="IPR008937">
    <property type="entry name" value="Ras-like_GEF"/>
</dbReference>
<evidence type="ECO:0000256" key="1">
    <source>
        <dbReference type="ARBA" id="ARBA00022658"/>
    </source>
</evidence>
<dbReference type="GeneID" id="14885630"/>
<sequence length="594" mass="68261">MSKCAHRLVAQTQCPKCKQQMCVECFANSVKENMKCPSCQADLTVAYILDLCSKDAILSSHSLKIQMSSKSIQGVRKRGSIIINPDFSKIPEFSKLPESPRGDIKTKSVLSSNSDVTIFVDENSYRPDPHHAIFENPDSPEFITYTKEKGWDFKIIQTATLEKMVEVITRPSMEDPYFAECLVFGYPTVTTKEELLSVLMKRFNPAIPDKMGWDDFLKSYLAPIRMKVMGFVRSWVKWRFIDFEDVDMRSNLETLVSMYEAFKPKMARFMREFIDKQDAKFQQKNLSSTTNSDAKVKVVGELKRVKDLEEVHPLFCYSVRDVARHITVVQFELFRKIPVEELLSQCWMKKDNKTLTPNIVAMIQMTNKISYLVQNMILSFEKLSHRIFAVEYFVRVAEVLKQVHNFDGFKAVVAALDSSAVFRLKDTREGLSEEVKRLLDEFNGLVNYESNFKKLRDITAVCEAPVIPFLGSTLGDLVFTKENEKSENGQLKLINFFRVRTYGSMLKEIVMKQDAAFEFGQSPEVHAVLEKIQIIDNEDQLFQLSTKLETPRSGEASKEEKKKISKARDVADKLWKKSNSYFRKTLIGGLISLK</sequence>
<protein>
    <submittedName>
        <fullName evidence="5">Guanine nucleotide exchange factor, putative</fullName>
    </submittedName>
</protein>
<dbReference type="PANTHER" id="PTHR23113">
    <property type="entry name" value="GUANINE NUCLEOTIDE EXCHANGE FACTOR"/>
    <property type="match status" value="1"/>
</dbReference>
<evidence type="ECO:0000256" key="2">
    <source>
        <dbReference type="PROSITE-ProRule" id="PRU00168"/>
    </source>
</evidence>
<evidence type="ECO:0000313" key="5">
    <source>
        <dbReference type="EMBL" id="ELP86635.1"/>
    </source>
</evidence>
<dbReference type="SMART" id="SM00147">
    <property type="entry name" value="RasGEF"/>
    <property type="match status" value="1"/>
</dbReference>
<dbReference type="OrthoDB" id="10254377at2759"/>
<evidence type="ECO:0000259" key="3">
    <source>
        <dbReference type="PROSITE" id="PS50009"/>
    </source>
</evidence>
<dbReference type="Gene3D" id="1.10.840.10">
    <property type="entry name" value="Ras guanine-nucleotide exchange factors catalytic domain"/>
    <property type="match status" value="1"/>
</dbReference>
<reference evidence="5 6" key="1">
    <citation type="submission" date="2012-10" db="EMBL/GenBank/DDBJ databases">
        <authorList>
            <person name="Zafar N."/>
            <person name="Inman J."/>
            <person name="Hall N."/>
            <person name="Lorenzi H."/>
            <person name="Caler E."/>
        </authorList>
    </citation>
    <scope>NUCLEOTIDE SEQUENCE [LARGE SCALE GENOMIC DNA]</scope>
    <source>
        <strain evidence="5 6">IP1</strain>
    </source>
</reference>
<dbReference type="Proteomes" id="UP000014680">
    <property type="component" value="Unassembled WGS sequence"/>
</dbReference>
<accession>A0A0A1U4J9</accession>
<dbReference type="InterPro" id="IPR000651">
    <property type="entry name" value="Ras-like_Gua-exchang_fac_N"/>
</dbReference>
<dbReference type="AlphaFoldDB" id="A0A0A1U4J9"/>
<dbReference type="PANTHER" id="PTHR23113:SF370">
    <property type="entry name" value="RAS GUANINE NUCLEOTIDE EXCHANGE FACTOR P"/>
    <property type="match status" value="1"/>
</dbReference>
<dbReference type="RefSeq" id="XP_004185981.1">
    <property type="nucleotide sequence ID" value="XM_004185933.1"/>
</dbReference>
<dbReference type="GO" id="GO:0005085">
    <property type="term" value="F:guanyl-nucleotide exchange factor activity"/>
    <property type="evidence" value="ECO:0007669"/>
    <property type="project" value="UniProtKB-KW"/>
</dbReference>
<dbReference type="Pfam" id="PF00618">
    <property type="entry name" value="RasGEF_N"/>
    <property type="match status" value="1"/>
</dbReference>
<dbReference type="SUPFAM" id="SSF48366">
    <property type="entry name" value="Ras GEF"/>
    <property type="match status" value="1"/>
</dbReference>
<dbReference type="GO" id="GO:0007265">
    <property type="term" value="P:Ras protein signal transduction"/>
    <property type="evidence" value="ECO:0007669"/>
    <property type="project" value="TreeGrafter"/>
</dbReference>
<proteinExistence type="predicted"/>
<dbReference type="InterPro" id="IPR036964">
    <property type="entry name" value="RASGEF_cat_dom_sf"/>
</dbReference>
<feature type="domain" description="N-terminal Ras-GEF" evidence="4">
    <location>
        <begin position="152"/>
        <end position="278"/>
    </location>
</feature>
<dbReference type="Pfam" id="PF00617">
    <property type="entry name" value="RasGEF"/>
    <property type="match status" value="1"/>
</dbReference>
<keyword evidence="6" id="KW-1185">Reference proteome</keyword>
<dbReference type="InterPro" id="IPR001895">
    <property type="entry name" value="RASGEF_cat_dom"/>
</dbReference>
<dbReference type="PROSITE" id="PS50009">
    <property type="entry name" value="RASGEF_CAT"/>
    <property type="match status" value="1"/>
</dbReference>
<evidence type="ECO:0000259" key="4">
    <source>
        <dbReference type="PROSITE" id="PS50212"/>
    </source>
</evidence>
<dbReference type="OMA" id="YRQFATP"/>
<dbReference type="EMBL" id="KB206946">
    <property type="protein sequence ID" value="ELP86635.1"/>
    <property type="molecule type" value="Genomic_DNA"/>
</dbReference>
<name>A0A0A1U4J9_ENTIV</name>
<dbReference type="PROSITE" id="PS50212">
    <property type="entry name" value="RASGEF_NTER"/>
    <property type="match status" value="1"/>
</dbReference>
<feature type="domain" description="Ras-GEF" evidence="3">
    <location>
        <begin position="318"/>
        <end position="551"/>
    </location>
</feature>
<dbReference type="VEuPathDB" id="AmoebaDB:EIN_092000"/>
<dbReference type="InterPro" id="IPR023578">
    <property type="entry name" value="Ras_GEF_dom_sf"/>
</dbReference>
<organism evidence="5 6">
    <name type="scientific">Entamoeba invadens IP1</name>
    <dbReference type="NCBI Taxonomy" id="370355"/>
    <lineage>
        <taxon>Eukaryota</taxon>
        <taxon>Amoebozoa</taxon>
        <taxon>Evosea</taxon>
        <taxon>Archamoebae</taxon>
        <taxon>Mastigamoebida</taxon>
        <taxon>Entamoebidae</taxon>
        <taxon>Entamoeba</taxon>
    </lineage>
</organism>
<dbReference type="Gene3D" id="1.20.870.10">
    <property type="entry name" value="Son of sevenless (SoS) protein Chain: S domain 1"/>
    <property type="match status" value="1"/>
</dbReference>
<dbReference type="KEGG" id="eiv:EIN_092000"/>
<gene>
    <name evidence="5" type="ORF">EIN_092000</name>
</gene>
<dbReference type="GO" id="GO:0005886">
    <property type="term" value="C:plasma membrane"/>
    <property type="evidence" value="ECO:0007669"/>
    <property type="project" value="TreeGrafter"/>
</dbReference>
<evidence type="ECO:0000313" key="6">
    <source>
        <dbReference type="Proteomes" id="UP000014680"/>
    </source>
</evidence>
<keyword evidence="1 2" id="KW-0344">Guanine-nucleotide releasing factor</keyword>